<evidence type="ECO:0000256" key="6">
    <source>
        <dbReference type="SAM" id="Phobius"/>
    </source>
</evidence>
<feature type="transmembrane region" description="Helical" evidence="6">
    <location>
        <begin position="234"/>
        <end position="254"/>
    </location>
</feature>
<evidence type="ECO:0000256" key="3">
    <source>
        <dbReference type="ARBA" id="ARBA00022989"/>
    </source>
</evidence>
<dbReference type="EMBL" id="JBIMZQ010000002">
    <property type="protein sequence ID" value="KAL3673892.1"/>
    <property type="molecule type" value="Genomic_DNA"/>
</dbReference>
<dbReference type="AlphaFoldDB" id="A0ABD3G421"/>
<evidence type="ECO:0000259" key="7">
    <source>
        <dbReference type="PROSITE" id="PS50929"/>
    </source>
</evidence>
<sequence length="425" mass="46034">MANAYDFITTFPRGFATEVGTRGTQSSGGQKQRIAIARAVVRNPRILILDEATSALDAEAELAVQDSLKHLQTRLKCTIILIAHNLSTIRDADRIAVHSHGAVVEIGTHNELMNLPDGQYRALVNEHLRGVDGGEMSAVTLDTEKQHNETEIAGSTRQNRNISDDDEVLGDEGLPISNSRIWKLSLPDWTFMAIGAVGAVANAAVFPVWGLMFTKLTMLFYAYSKTKHEMLQDARYWALGFVGLGIVFGLSVTLQNYGFAVTPQRLIARVRRLTFGGMLRQEIAWFDDPQNAPGALVARLATDSATLHVVTSEALNNGLVNVTTLGIALGISFFHSWQMTLVVLAVCPILVLAFYIQSQQMSGAAANKKNNEADAAAGSLLQEAVGSGASQRCGRFPLILSCCMSPETGPCIHTLQVLRALCAIQ</sequence>
<dbReference type="InterPro" id="IPR011527">
    <property type="entry name" value="ABC1_TM_dom"/>
</dbReference>
<dbReference type="SUPFAM" id="SSF90123">
    <property type="entry name" value="ABC transporter transmembrane region"/>
    <property type="match status" value="1"/>
</dbReference>
<name>A0ABD3G421_9STRA</name>
<gene>
    <name evidence="8" type="ORF">V7S43_001579</name>
</gene>
<dbReference type="CDD" id="cd18578">
    <property type="entry name" value="ABC_6TM_Pgp_ABCB1_D2_like"/>
    <property type="match status" value="1"/>
</dbReference>
<keyword evidence="2 6" id="KW-0812">Transmembrane</keyword>
<dbReference type="Pfam" id="PF00664">
    <property type="entry name" value="ABC_membrane"/>
    <property type="match status" value="1"/>
</dbReference>
<evidence type="ECO:0000313" key="9">
    <source>
        <dbReference type="Proteomes" id="UP001632037"/>
    </source>
</evidence>
<organism evidence="8 9">
    <name type="scientific">Phytophthora oleae</name>
    <dbReference type="NCBI Taxonomy" id="2107226"/>
    <lineage>
        <taxon>Eukaryota</taxon>
        <taxon>Sar</taxon>
        <taxon>Stramenopiles</taxon>
        <taxon>Oomycota</taxon>
        <taxon>Peronosporomycetes</taxon>
        <taxon>Peronosporales</taxon>
        <taxon>Peronosporaceae</taxon>
        <taxon>Phytophthora</taxon>
    </lineage>
</organism>
<dbReference type="PANTHER" id="PTHR43394">
    <property type="entry name" value="ATP-DEPENDENT PERMEASE MDL1, MITOCHONDRIAL"/>
    <property type="match status" value="1"/>
</dbReference>
<dbReference type="SUPFAM" id="SSF52540">
    <property type="entry name" value="P-loop containing nucleoside triphosphate hydrolases"/>
    <property type="match status" value="1"/>
</dbReference>
<dbReference type="Gene3D" id="1.20.1560.10">
    <property type="entry name" value="ABC transporter type 1, transmembrane domain"/>
    <property type="match status" value="1"/>
</dbReference>
<dbReference type="Pfam" id="PF00005">
    <property type="entry name" value="ABC_tran"/>
    <property type="match status" value="1"/>
</dbReference>
<evidence type="ECO:0000256" key="4">
    <source>
        <dbReference type="ARBA" id="ARBA00023136"/>
    </source>
</evidence>
<dbReference type="InterPro" id="IPR027417">
    <property type="entry name" value="P-loop_NTPase"/>
</dbReference>
<keyword evidence="4 6" id="KW-0472">Membrane</keyword>
<dbReference type="Gene3D" id="3.40.50.300">
    <property type="entry name" value="P-loop containing nucleotide triphosphate hydrolases"/>
    <property type="match status" value="1"/>
</dbReference>
<reference evidence="8 9" key="1">
    <citation type="submission" date="2024-09" db="EMBL/GenBank/DDBJ databases">
        <title>Genome sequencing and assembly of Phytophthora oleae, isolate VK10A, causative agent of rot of olive drupes.</title>
        <authorList>
            <person name="Conti Taguali S."/>
            <person name="Riolo M."/>
            <person name="La Spada F."/>
            <person name="Cacciola S.O."/>
            <person name="Dionisio G."/>
        </authorList>
    </citation>
    <scope>NUCLEOTIDE SEQUENCE [LARGE SCALE GENOMIC DNA]</scope>
    <source>
        <strain evidence="8 9">VK10A</strain>
    </source>
</reference>
<evidence type="ECO:0000256" key="5">
    <source>
        <dbReference type="SAM" id="MobiDB-lite"/>
    </source>
</evidence>
<protein>
    <recommendedName>
        <fullName evidence="7">ABC transmembrane type-1 domain-containing protein</fullName>
    </recommendedName>
</protein>
<dbReference type="GO" id="GO:0016020">
    <property type="term" value="C:membrane"/>
    <property type="evidence" value="ECO:0007669"/>
    <property type="project" value="UniProtKB-SubCell"/>
</dbReference>
<proteinExistence type="predicted"/>
<accession>A0ABD3G421</accession>
<dbReference type="PANTHER" id="PTHR43394:SF1">
    <property type="entry name" value="ATP-BINDING CASSETTE SUB-FAMILY B MEMBER 10, MITOCHONDRIAL"/>
    <property type="match status" value="1"/>
</dbReference>
<dbReference type="InterPro" id="IPR036640">
    <property type="entry name" value="ABC1_TM_sf"/>
</dbReference>
<feature type="domain" description="ABC transmembrane type-1" evidence="7">
    <location>
        <begin position="193"/>
        <end position="387"/>
    </location>
</feature>
<dbReference type="Proteomes" id="UP001632037">
    <property type="component" value="Unassembled WGS sequence"/>
</dbReference>
<comment type="subcellular location">
    <subcellularLocation>
        <location evidence="1">Membrane</location>
        <topology evidence="1">Multi-pass membrane protein</topology>
    </subcellularLocation>
</comment>
<keyword evidence="9" id="KW-1185">Reference proteome</keyword>
<comment type="caution">
    <text evidence="8">The sequence shown here is derived from an EMBL/GenBank/DDBJ whole genome shotgun (WGS) entry which is preliminary data.</text>
</comment>
<evidence type="ECO:0000313" key="8">
    <source>
        <dbReference type="EMBL" id="KAL3673892.1"/>
    </source>
</evidence>
<dbReference type="PROSITE" id="PS50929">
    <property type="entry name" value="ABC_TM1F"/>
    <property type="match status" value="1"/>
</dbReference>
<feature type="transmembrane region" description="Helical" evidence="6">
    <location>
        <begin position="189"/>
        <end position="213"/>
    </location>
</feature>
<evidence type="ECO:0000256" key="1">
    <source>
        <dbReference type="ARBA" id="ARBA00004141"/>
    </source>
</evidence>
<feature type="region of interest" description="Disordered" evidence="5">
    <location>
        <begin position="145"/>
        <end position="166"/>
    </location>
</feature>
<dbReference type="InterPro" id="IPR039421">
    <property type="entry name" value="Type_1_exporter"/>
</dbReference>
<feature type="transmembrane region" description="Helical" evidence="6">
    <location>
        <begin position="337"/>
        <end position="356"/>
    </location>
</feature>
<dbReference type="InterPro" id="IPR003439">
    <property type="entry name" value="ABC_transporter-like_ATP-bd"/>
</dbReference>
<evidence type="ECO:0000256" key="2">
    <source>
        <dbReference type="ARBA" id="ARBA00022692"/>
    </source>
</evidence>
<keyword evidence="3 6" id="KW-1133">Transmembrane helix</keyword>